<dbReference type="PANTHER" id="PTHR48075">
    <property type="entry name" value="3-HYDROXYACYL-COA DEHYDROGENASE FAMILY PROTEIN"/>
    <property type="match status" value="1"/>
</dbReference>
<evidence type="ECO:0000256" key="2">
    <source>
        <dbReference type="ARBA" id="ARBA00009463"/>
    </source>
</evidence>
<keyword evidence="7" id="KW-1185">Reference proteome</keyword>
<dbReference type="InterPro" id="IPR022694">
    <property type="entry name" value="3-OHacyl-CoA_DH"/>
</dbReference>
<dbReference type="PANTHER" id="PTHR48075:SF5">
    <property type="entry name" value="3-HYDROXYBUTYRYL-COA DEHYDROGENASE"/>
    <property type="match status" value="1"/>
</dbReference>
<dbReference type="Gene3D" id="3.40.50.720">
    <property type="entry name" value="NAD(P)-binding Rossmann-like Domain"/>
    <property type="match status" value="1"/>
</dbReference>
<sequence length="310" mass="33413">MSIPKVVTVIGAGSMGPGIAALLARHGSQVRINDISEEALARAEKMAAGASATLDELDVPTVPGGSVAFEVDQAKALDGTELVIEAIPEKIELKKTLLAQVEAVVGDDVIIATNTSGIPISDMGKEMARPERLIGMHWSNPPHLIPMIEVIKGEHTTDAVQDKLIEIVKAFGYEAVVEKEVPGFIENRVLYAIMRECLSLIEQGVATQRDLDTCIKWGIGYKLAVIGPMRLLDMAGLDIYESVASYLNQDLSNESAVSTRITELTSQKKLGMKTGEGMYTYGEGEVDAKRDDIIRGLVATRKVLSEIKPV</sequence>
<dbReference type="RefSeq" id="WP_386405892.1">
    <property type="nucleotide sequence ID" value="NZ_JBHSPT010000110.1"/>
</dbReference>
<dbReference type="Gene3D" id="1.10.1040.10">
    <property type="entry name" value="N-(1-d-carboxylethyl)-l-norvaline Dehydrogenase, domain 2"/>
    <property type="match status" value="1"/>
</dbReference>
<comment type="pathway">
    <text evidence="1">Lipid metabolism; butanoate metabolism.</text>
</comment>
<dbReference type="InterPro" id="IPR006180">
    <property type="entry name" value="3-OHacyl-CoA_DH_CS"/>
</dbReference>
<feature type="domain" description="3-hydroxyacyl-CoA dehydrogenase NAD binding" evidence="5">
    <location>
        <begin position="7"/>
        <end position="180"/>
    </location>
</feature>
<comment type="caution">
    <text evidence="6">The sequence shown here is derived from an EMBL/GenBank/DDBJ whole genome shotgun (WGS) entry which is preliminary data.</text>
</comment>
<dbReference type="PIRSF" id="PIRSF000105">
    <property type="entry name" value="HCDH"/>
    <property type="match status" value="1"/>
</dbReference>
<accession>A0ABW1MA76</accession>
<evidence type="ECO:0000313" key="7">
    <source>
        <dbReference type="Proteomes" id="UP001596242"/>
    </source>
</evidence>
<protein>
    <submittedName>
        <fullName evidence="6">3-hydroxyacyl-CoA dehydrogenase NAD-binding domain-containing protein</fullName>
    </submittedName>
</protein>
<keyword evidence="3" id="KW-0560">Oxidoreductase</keyword>
<dbReference type="InterPro" id="IPR006108">
    <property type="entry name" value="3HC_DH_C"/>
</dbReference>
<dbReference type="Pfam" id="PF00725">
    <property type="entry name" value="3HCDH"/>
    <property type="match status" value="1"/>
</dbReference>
<proteinExistence type="inferred from homology"/>
<dbReference type="InterPro" id="IPR008927">
    <property type="entry name" value="6-PGluconate_DH-like_C_sf"/>
</dbReference>
<evidence type="ECO:0000256" key="3">
    <source>
        <dbReference type="ARBA" id="ARBA00023002"/>
    </source>
</evidence>
<evidence type="ECO:0000259" key="4">
    <source>
        <dbReference type="Pfam" id="PF00725"/>
    </source>
</evidence>
<evidence type="ECO:0000256" key="1">
    <source>
        <dbReference type="ARBA" id="ARBA00005086"/>
    </source>
</evidence>
<dbReference type="PROSITE" id="PS00067">
    <property type="entry name" value="3HCDH"/>
    <property type="match status" value="1"/>
</dbReference>
<gene>
    <name evidence="6" type="ORF">ACFP50_33900</name>
</gene>
<dbReference type="Pfam" id="PF02737">
    <property type="entry name" value="3HCDH_N"/>
    <property type="match status" value="1"/>
</dbReference>
<evidence type="ECO:0000313" key="6">
    <source>
        <dbReference type="EMBL" id="MFC6060215.1"/>
    </source>
</evidence>
<organism evidence="6 7">
    <name type="scientific">Streptomyces pratens</name>
    <dbReference type="NCBI Taxonomy" id="887456"/>
    <lineage>
        <taxon>Bacteria</taxon>
        <taxon>Bacillati</taxon>
        <taxon>Actinomycetota</taxon>
        <taxon>Actinomycetes</taxon>
        <taxon>Kitasatosporales</taxon>
        <taxon>Streptomycetaceae</taxon>
        <taxon>Streptomyces</taxon>
    </lineage>
</organism>
<evidence type="ECO:0000259" key="5">
    <source>
        <dbReference type="Pfam" id="PF02737"/>
    </source>
</evidence>
<dbReference type="EMBL" id="JBHSPT010000110">
    <property type="protein sequence ID" value="MFC6060215.1"/>
    <property type="molecule type" value="Genomic_DNA"/>
</dbReference>
<comment type="similarity">
    <text evidence="2">Belongs to the 3-hydroxyacyl-CoA dehydrogenase family.</text>
</comment>
<reference evidence="7" key="1">
    <citation type="journal article" date="2019" name="Int. J. Syst. Evol. Microbiol.">
        <title>The Global Catalogue of Microorganisms (GCM) 10K type strain sequencing project: providing services to taxonomists for standard genome sequencing and annotation.</title>
        <authorList>
            <consortium name="The Broad Institute Genomics Platform"/>
            <consortium name="The Broad Institute Genome Sequencing Center for Infectious Disease"/>
            <person name="Wu L."/>
            <person name="Ma J."/>
        </authorList>
    </citation>
    <scope>NUCLEOTIDE SEQUENCE [LARGE SCALE GENOMIC DNA]</scope>
    <source>
        <strain evidence="7">JCM 12763</strain>
    </source>
</reference>
<dbReference type="SUPFAM" id="SSF48179">
    <property type="entry name" value="6-phosphogluconate dehydrogenase C-terminal domain-like"/>
    <property type="match status" value="1"/>
</dbReference>
<dbReference type="InterPro" id="IPR013328">
    <property type="entry name" value="6PGD_dom2"/>
</dbReference>
<dbReference type="SUPFAM" id="SSF51735">
    <property type="entry name" value="NAD(P)-binding Rossmann-fold domains"/>
    <property type="match status" value="1"/>
</dbReference>
<name>A0ABW1MA76_9ACTN</name>
<feature type="domain" description="3-hydroxyacyl-CoA dehydrogenase C-terminal" evidence="4">
    <location>
        <begin position="183"/>
        <end position="281"/>
    </location>
</feature>
<dbReference type="InterPro" id="IPR006176">
    <property type="entry name" value="3-OHacyl-CoA_DH_NAD-bd"/>
</dbReference>
<dbReference type="Proteomes" id="UP001596242">
    <property type="component" value="Unassembled WGS sequence"/>
</dbReference>
<dbReference type="InterPro" id="IPR036291">
    <property type="entry name" value="NAD(P)-bd_dom_sf"/>
</dbReference>